<evidence type="ECO:0000256" key="7">
    <source>
        <dbReference type="ARBA" id="ARBA00023146"/>
    </source>
</evidence>
<name>A0A0G1Y3W7_9BACT</name>
<dbReference type="PANTHER" id="PTHR42753">
    <property type="entry name" value="MITOCHONDRIAL RIBOSOME PROTEIN L39/PROLYL-TRNA LIGASE FAMILY MEMBER"/>
    <property type="match status" value="1"/>
</dbReference>
<dbReference type="EC" id="6.1.1.15" evidence="1"/>
<dbReference type="GO" id="GO:0006433">
    <property type="term" value="P:prolyl-tRNA aminoacylation"/>
    <property type="evidence" value="ECO:0007669"/>
    <property type="project" value="InterPro"/>
</dbReference>
<dbReference type="InterPro" id="IPR002314">
    <property type="entry name" value="aa-tRNA-synt_IIb"/>
</dbReference>
<reference evidence="11 12" key="1">
    <citation type="journal article" date="2015" name="Nature">
        <title>rRNA introns, odd ribosomes, and small enigmatic genomes across a large radiation of phyla.</title>
        <authorList>
            <person name="Brown C.T."/>
            <person name="Hug L.A."/>
            <person name="Thomas B.C."/>
            <person name="Sharon I."/>
            <person name="Castelle C.J."/>
            <person name="Singh A."/>
            <person name="Wilkins M.J."/>
            <person name="Williams K.H."/>
            <person name="Banfield J.F."/>
        </authorList>
    </citation>
    <scope>NUCLEOTIDE SEQUENCE [LARGE SCALE GENOMIC DNA]</scope>
</reference>
<dbReference type="InterPro" id="IPR036621">
    <property type="entry name" value="Anticodon-bd_dom_sf"/>
</dbReference>
<evidence type="ECO:0000256" key="8">
    <source>
        <dbReference type="ARBA" id="ARBA00029731"/>
    </source>
</evidence>
<evidence type="ECO:0000256" key="2">
    <source>
        <dbReference type="ARBA" id="ARBA00019110"/>
    </source>
</evidence>
<keyword evidence="6" id="KW-0648">Protein biosynthesis</keyword>
<sequence length="418" mass="47435">MRQSQLFTKTRREAPKDEVSRNAQLLIRAGYIHKEMAGVYDFLPLGLRTLNKVIQIIREEMNAIGGIELNLSTLQSPELWQKTDRWDEKKVDSWFKTRLQSGGELGLGFTHEEPLTALMREHITSWRDLPVYAYQFQTKFRNEVRAKSGLMRTREFLMKDLYSFCKNEAEHIACYDRVSDAYVRIFERAGLGNKTYKTFASGGSFSQFSHEFQTVCKSGEDTIYISKENNIAINKEVFTEDVKKKLNLGENFIEEKAIEVGNIFTLGNRFSEPLGLAYTDEQGNNVPVFMGSYGIGPARLMATVAETFADGKGLVWPEDVAPFRVHLVELSGGEAEIKKEADELYRNLTDAGVEVLYDDRDLRAGEKFVDSDLIGIPMRIIVSQKSLAEGNFECIERATGHTAYKSLPELIGQLTARL</sequence>
<protein>
    <recommendedName>
        <fullName evidence="2">Proline--tRNA ligase</fullName>
        <ecNumber evidence="1">6.1.1.15</ecNumber>
    </recommendedName>
    <alternativeName>
        <fullName evidence="8">Prolyl-tRNA synthetase</fullName>
    </alternativeName>
</protein>
<dbReference type="Pfam" id="PF00587">
    <property type="entry name" value="tRNA-synt_2b"/>
    <property type="match status" value="1"/>
</dbReference>
<keyword evidence="5" id="KW-0067">ATP-binding</keyword>
<dbReference type="InterPro" id="IPR006195">
    <property type="entry name" value="aa-tRNA-synth_II"/>
</dbReference>
<accession>A0A0G1Y3W7</accession>
<gene>
    <name evidence="11" type="ORF">UY86_C0002G0018</name>
</gene>
<organism evidence="11 12">
    <name type="scientific">Candidatus Adlerbacteria bacterium GW2011_GWB1_54_7</name>
    <dbReference type="NCBI Taxonomy" id="1618607"/>
    <lineage>
        <taxon>Bacteria</taxon>
        <taxon>Candidatus Adleribacteriota</taxon>
    </lineage>
</organism>
<dbReference type="GO" id="GO:0005829">
    <property type="term" value="C:cytosol"/>
    <property type="evidence" value="ECO:0007669"/>
    <property type="project" value="TreeGrafter"/>
</dbReference>
<dbReference type="AlphaFoldDB" id="A0A0G1Y3W7"/>
<dbReference type="InterPro" id="IPR050062">
    <property type="entry name" value="Pro-tRNA_synthetase"/>
</dbReference>
<evidence type="ECO:0000313" key="12">
    <source>
        <dbReference type="Proteomes" id="UP000033852"/>
    </source>
</evidence>
<feature type="domain" description="Aminoacyl-transfer RNA synthetases class-II family profile" evidence="10">
    <location>
        <begin position="38"/>
        <end position="317"/>
    </location>
</feature>
<evidence type="ECO:0000256" key="3">
    <source>
        <dbReference type="ARBA" id="ARBA00022598"/>
    </source>
</evidence>
<dbReference type="InterPro" id="IPR004154">
    <property type="entry name" value="Anticodon-bd"/>
</dbReference>
<comment type="caution">
    <text evidence="11">The sequence shown here is derived from an EMBL/GenBank/DDBJ whole genome shotgun (WGS) entry which is preliminary data.</text>
</comment>
<dbReference type="PANTHER" id="PTHR42753:SF2">
    <property type="entry name" value="PROLINE--TRNA LIGASE"/>
    <property type="match status" value="1"/>
</dbReference>
<evidence type="ECO:0000313" key="11">
    <source>
        <dbReference type="EMBL" id="KKW37921.1"/>
    </source>
</evidence>
<dbReference type="STRING" id="1618607.UY86_C0002G0018"/>
<evidence type="ECO:0000256" key="9">
    <source>
        <dbReference type="ARBA" id="ARBA00047671"/>
    </source>
</evidence>
<evidence type="ECO:0000259" key="10">
    <source>
        <dbReference type="PROSITE" id="PS50862"/>
    </source>
</evidence>
<dbReference type="InterPro" id="IPR002316">
    <property type="entry name" value="Pro-tRNA-ligase_IIa"/>
</dbReference>
<dbReference type="CDD" id="cd00861">
    <property type="entry name" value="ProRS_anticodon_short"/>
    <property type="match status" value="1"/>
</dbReference>
<evidence type="ECO:0000256" key="1">
    <source>
        <dbReference type="ARBA" id="ARBA00012831"/>
    </source>
</evidence>
<dbReference type="EMBL" id="LCRR01000002">
    <property type="protein sequence ID" value="KKW37921.1"/>
    <property type="molecule type" value="Genomic_DNA"/>
</dbReference>
<dbReference type="Pfam" id="PF03129">
    <property type="entry name" value="HGTP_anticodon"/>
    <property type="match status" value="1"/>
</dbReference>
<dbReference type="PATRIC" id="fig|1618607.3.peg.95"/>
<dbReference type="Gene3D" id="3.30.930.10">
    <property type="entry name" value="Bira Bifunctional Protein, Domain 2"/>
    <property type="match status" value="1"/>
</dbReference>
<proteinExistence type="predicted"/>
<dbReference type="PROSITE" id="PS50862">
    <property type="entry name" value="AA_TRNA_LIGASE_II"/>
    <property type="match status" value="1"/>
</dbReference>
<dbReference type="GO" id="GO:0004827">
    <property type="term" value="F:proline-tRNA ligase activity"/>
    <property type="evidence" value="ECO:0007669"/>
    <property type="project" value="UniProtKB-EC"/>
</dbReference>
<dbReference type="PRINTS" id="PR01046">
    <property type="entry name" value="TRNASYNTHPRO"/>
</dbReference>
<dbReference type="SUPFAM" id="SSF52954">
    <property type="entry name" value="Class II aaRS ABD-related"/>
    <property type="match status" value="1"/>
</dbReference>
<evidence type="ECO:0000256" key="6">
    <source>
        <dbReference type="ARBA" id="ARBA00022917"/>
    </source>
</evidence>
<evidence type="ECO:0000256" key="4">
    <source>
        <dbReference type="ARBA" id="ARBA00022741"/>
    </source>
</evidence>
<evidence type="ECO:0000256" key="5">
    <source>
        <dbReference type="ARBA" id="ARBA00022840"/>
    </source>
</evidence>
<comment type="catalytic activity">
    <reaction evidence="9">
        <text>tRNA(Pro) + L-proline + ATP = L-prolyl-tRNA(Pro) + AMP + diphosphate</text>
        <dbReference type="Rhea" id="RHEA:14305"/>
        <dbReference type="Rhea" id="RHEA-COMP:9700"/>
        <dbReference type="Rhea" id="RHEA-COMP:9702"/>
        <dbReference type="ChEBI" id="CHEBI:30616"/>
        <dbReference type="ChEBI" id="CHEBI:33019"/>
        <dbReference type="ChEBI" id="CHEBI:60039"/>
        <dbReference type="ChEBI" id="CHEBI:78442"/>
        <dbReference type="ChEBI" id="CHEBI:78532"/>
        <dbReference type="ChEBI" id="CHEBI:456215"/>
        <dbReference type="EC" id="6.1.1.15"/>
    </reaction>
</comment>
<dbReference type="Proteomes" id="UP000033852">
    <property type="component" value="Unassembled WGS sequence"/>
</dbReference>
<dbReference type="InterPro" id="IPR045864">
    <property type="entry name" value="aa-tRNA-synth_II/BPL/LPL"/>
</dbReference>
<dbReference type="GO" id="GO:0005524">
    <property type="term" value="F:ATP binding"/>
    <property type="evidence" value="ECO:0007669"/>
    <property type="project" value="UniProtKB-KW"/>
</dbReference>
<keyword evidence="3 11" id="KW-0436">Ligase</keyword>
<dbReference type="InterPro" id="IPR044140">
    <property type="entry name" value="ProRS_anticodon_short"/>
</dbReference>
<dbReference type="Gene3D" id="3.40.50.800">
    <property type="entry name" value="Anticodon-binding domain"/>
    <property type="match status" value="1"/>
</dbReference>
<keyword evidence="4" id="KW-0547">Nucleotide-binding</keyword>
<dbReference type="SUPFAM" id="SSF55681">
    <property type="entry name" value="Class II aaRS and biotin synthetases"/>
    <property type="match status" value="1"/>
</dbReference>
<keyword evidence="7" id="KW-0030">Aminoacyl-tRNA synthetase</keyword>